<name>A0A1H3JYT6_9ACTN</name>
<dbReference type="AlphaFoldDB" id="A0A1H3JYT6"/>
<proteinExistence type="predicted"/>
<gene>
    <name evidence="1" type="ORF">SAMN05444365_102280</name>
</gene>
<reference evidence="2" key="1">
    <citation type="submission" date="2016-10" db="EMBL/GenBank/DDBJ databases">
        <authorList>
            <person name="Varghese N."/>
            <person name="Submissions S."/>
        </authorList>
    </citation>
    <scope>NUCLEOTIDE SEQUENCE [LARGE SCALE GENOMIC DNA]</scope>
    <source>
        <strain evidence="2">DSM 45245</strain>
    </source>
</reference>
<evidence type="ECO:0000313" key="2">
    <source>
        <dbReference type="Proteomes" id="UP000242415"/>
    </source>
</evidence>
<accession>A0A1H3JYT6</accession>
<dbReference type="STRING" id="405436.SAMN05444365_102280"/>
<evidence type="ECO:0000313" key="1">
    <source>
        <dbReference type="EMBL" id="SDY44424.1"/>
    </source>
</evidence>
<keyword evidence="2" id="KW-1185">Reference proteome</keyword>
<protein>
    <submittedName>
        <fullName evidence="1">Uncharacterized protein</fullName>
    </submittedName>
</protein>
<dbReference type="Proteomes" id="UP000242415">
    <property type="component" value="Unassembled WGS sequence"/>
</dbReference>
<sequence length="78" mass="8465">MALGKLDRPRCPLQILSAWKGRFIMPVVLDWMRGGSAGEPVPCVICGKPAISRSPSGKPVHKVCAEAWTEQHSRKAVA</sequence>
<dbReference type="EMBL" id="FNPH01000002">
    <property type="protein sequence ID" value="SDY44424.1"/>
    <property type="molecule type" value="Genomic_DNA"/>
</dbReference>
<organism evidence="1 2">
    <name type="scientific">Micromonospora pattaloongensis</name>
    <dbReference type="NCBI Taxonomy" id="405436"/>
    <lineage>
        <taxon>Bacteria</taxon>
        <taxon>Bacillati</taxon>
        <taxon>Actinomycetota</taxon>
        <taxon>Actinomycetes</taxon>
        <taxon>Micromonosporales</taxon>
        <taxon>Micromonosporaceae</taxon>
        <taxon>Micromonospora</taxon>
    </lineage>
</organism>